<dbReference type="EMBL" id="RJJD01000001">
    <property type="protein sequence ID" value="RNI31250.1"/>
    <property type="molecule type" value="Genomic_DNA"/>
</dbReference>
<dbReference type="Proteomes" id="UP000272117">
    <property type="component" value="Unassembled WGS sequence"/>
</dbReference>
<feature type="chain" id="PRO_5018217754" evidence="1">
    <location>
        <begin position="25"/>
        <end position="235"/>
    </location>
</feature>
<evidence type="ECO:0000313" key="2">
    <source>
        <dbReference type="EMBL" id="RNI31250.1"/>
    </source>
</evidence>
<keyword evidence="1" id="KW-0732">Signal</keyword>
<organism evidence="2 3">
    <name type="scientific">Rufibacter latericius</name>
    <dbReference type="NCBI Taxonomy" id="2487040"/>
    <lineage>
        <taxon>Bacteria</taxon>
        <taxon>Pseudomonadati</taxon>
        <taxon>Bacteroidota</taxon>
        <taxon>Cytophagia</taxon>
        <taxon>Cytophagales</taxon>
        <taxon>Hymenobacteraceae</taxon>
        <taxon>Rufibacter</taxon>
    </lineage>
</organism>
<comment type="caution">
    <text evidence="2">The sequence shown here is derived from an EMBL/GenBank/DDBJ whole genome shotgun (WGS) entry which is preliminary data.</text>
</comment>
<proteinExistence type="predicted"/>
<evidence type="ECO:0000313" key="3">
    <source>
        <dbReference type="Proteomes" id="UP000272117"/>
    </source>
</evidence>
<accession>A0A3M9N0E2</accession>
<sequence length="235" mass="26564">MKMMVRKAGGLLIVLMLWAAGAMAQSSGLVDEWPTGRVYLATGDSVSGKITYHRSEDLIRVNRPDGSVVAYSPVAVRGFEAIDNDGRYRRVFVTQRWNFGNDYSDFLAPAFFEQIVIGKYGLLKRETMTRRDISRDPMYRGGYYPYGYGGGYPVGGPMYVDQRLDNFFILLPTGKIKELRNVKKDLELIFGKKNGMMKEYVKQNKLKYTSLPDLAKIVSYFGAISQPEVKTTSVN</sequence>
<gene>
    <name evidence="2" type="ORF">EFB08_01590</name>
</gene>
<name>A0A3M9N0E2_9BACT</name>
<feature type="signal peptide" evidence="1">
    <location>
        <begin position="1"/>
        <end position="24"/>
    </location>
</feature>
<keyword evidence="3" id="KW-1185">Reference proteome</keyword>
<dbReference type="AlphaFoldDB" id="A0A3M9N0E2"/>
<protein>
    <submittedName>
        <fullName evidence="2">Uncharacterized protein</fullName>
    </submittedName>
</protein>
<evidence type="ECO:0000256" key="1">
    <source>
        <dbReference type="SAM" id="SignalP"/>
    </source>
</evidence>
<reference evidence="2 3" key="1">
    <citation type="submission" date="2018-11" db="EMBL/GenBank/DDBJ databases">
        <title>Rufibacter latericius sp. nov., isolated from water in Baiyang Lake.</title>
        <authorList>
            <person name="Yang Y."/>
        </authorList>
    </citation>
    <scope>NUCLEOTIDE SEQUENCE [LARGE SCALE GENOMIC DNA]</scope>
    <source>
        <strain evidence="2 3">R-22-1c-1</strain>
    </source>
</reference>